<proteinExistence type="inferred from homology"/>
<dbReference type="OrthoDB" id="4664297at2759"/>
<dbReference type="Gene3D" id="3.20.20.70">
    <property type="entry name" value="Aldolase class I"/>
    <property type="match status" value="1"/>
</dbReference>
<gene>
    <name evidence="5" type="ORF">MANES_01G229800v8</name>
</gene>
<dbReference type="Proteomes" id="UP000091857">
    <property type="component" value="Chromosome 1"/>
</dbReference>
<protein>
    <recommendedName>
        <fullName evidence="2">galactinol--sucrose galactosyltransferase</fullName>
        <ecNumber evidence="2">2.4.1.82</ecNumber>
    </recommendedName>
</protein>
<organism evidence="5 6">
    <name type="scientific">Manihot esculenta</name>
    <name type="common">Cassava</name>
    <name type="synonym">Jatropha manihot</name>
    <dbReference type="NCBI Taxonomy" id="3983"/>
    <lineage>
        <taxon>Eukaryota</taxon>
        <taxon>Viridiplantae</taxon>
        <taxon>Streptophyta</taxon>
        <taxon>Embryophyta</taxon>
        <taxon>Tracheophyta</taxon>
        <taxon>Spermatophyta</taxon>
        <taxon>Magnoliopsida</taxon>
        <taxon>eudicotyledons</taxon>
        <taxon>Gunneridae</taxon>
        <taxon>Pentapetalae</taxon>
        <taxon>rosids</taxon>
        <taxon>fabids</taxon>
        <taxon>Malpighiales</taxon>
        <taxon>Euphorbiaceae</taxon>
        <taxon>Crotonoideae</taxon>
        <taxon>Manihoteae</taxon>
        <taxon>Manihot</taxon>
    </lineage>
</organism>
<comment type="similarity">
    <text evidence="1">Belongs to the glycosyl hydrolases 36 family.</text>
</comment>
<keyword evidence="6" id="KW-1185">Reference proteome</keyword>
<dbReference type="InterPro" id="IPR017853">
    <property type="entry name" value="GH"/>
</dbReference>
<dbReference type="InterPro" id="IPR013785">
    <property type="entry name" value="Aldolase_TIM"/>
</dbReference>
<dbReference type="PANTHER" id="PTHR31268:SF8">
    <property type="entry name" value="GALACTINOL--SUCROSE GALACTOSYLTRANSFERASE 4-RELATED"/>
    <property type="match status" value="1"/>
</dbReference>
<dbReference type="EC" id="2.4.1.82" evidence="2"/>
<name>A0A2C9WNF7_MANES</name>
<sequence>MAPPNDPANPLFKVLRSESLEKNFDLSGGKFRVKSIPLLSDVPSNVTFSPFSSVCDHSESDAPLPLLQRVHSLSYRGGFLGFHKDAPSDRLMNSLGKFTDMDFLSIFRFKTWWSTMWVGSSGSDLQMETQWVLFNVPKIKSYVLIIPIVEGSFRSALHPGIDGHLMICAESGSTQVKASTFDAIAYVHVCDNPYNIMKEAYSALRVHLNTFRLLEEKAPPSLINKFGWCTWDAFYLTVDPTGIWHGVQDFVEGGAPPRFLIIDDGWQSINLDGEKPEEDAKNLVLGGTQMTARLHRLDECEKFRKYKGGSMLGPNPPTFDPKRPKMLISKAIELEHAEKDRDKAIQSGETDLSAFESKIEQLKKELDAMFGGEAKSSCGNCSCKAENYGMHAFTRDLRTKFKGLDDIYVWHALCGAWGGVRPRSTHLNSKITPCKLSPGLDGTMNDLAVVKIVEGGIGLVHPEQAGDFFDSMHSYLANVGITGVKVDVIHTLEYVSEEYGGRVELAKAYYKGLSDSLSKNFRGSGLISSMQQCNDFFLLGTRQISMGRVGDDFWFQDPNGDPMGAYWLQGVHMIHCAYNSMWMGQIIQPDWDMFQSDHLCAKFHAGSRAICGGPVYVSDSVGCHDFQLLKKLVYPDGTIPKCQHFALPTRDCLFKNPLFDNKTILKIWNLNKYGGVIGAFNCQGAGWDPKEQRIKGHSECYKPISGSVHVTEIEWDQKPEAAQMGKAEDYIVYLNQAAELILKTPTSDAIELTIQPSSFELFSFVPITKLGSEFKFAPIGLTNMFNSGGTIQEYGHVVSAAETSVNVKVKGGGNFLAFSNVSPKKCFLNGAEVACEWISDGKLTLALPWNEEAGGVSDVAFMF</sequence>
<comment type="catalytic activity">
    <reaction evidence="4">
        <text>alpha-D-galactosyl-(1-&gt;3)-1D-myo-inositol + sucrose = raffinose + myo-inositol</text>
        <dbReference type="Rhea" id="RHEA:20161"/>
        <dbReference type="ChEBI" id="CHEBI:16634"/>
        <dbReference type="ChEBI" id="CHEBI:17268"/>
        <dbReference type="ChEBI" id="CHEBI:17505"/>
        <dbReference type="ChEBI" id="CHEBI:17992"/>
        <dbReference type="EC" id="2.4.1.82"/>
    </reaction>
</comment>
<dbReference type="EMBL" id="CM004387">
    <property type="protein sequence ID" value="OAY61948.1"/>
    <property type="molecule type" value="Genomic_DNA"/>
</dbReference>
<dbReference type="Pfam" id="PF05691">
    <property type="entry name" value="Raffinose_syn"/>
    <property type="match status" value="1"/>
</dbReference>
<dbReference type="AlphaFoldDB" id="A0A2C9WNF7"/>
<evidence type="ECO:0000256" key="3">
    <source>
        <dbReference type="ARBA" id="ARBA00023277"/>
    </source>
</evidence>
<evidence type="ECO:0000256" key="4">
    <source>
        <dbReference type="ARBA" id="ARBA00049426"/>
    </source>
</evidence>
<accession>A0A2C9WNF7</accession>
<keyword evidence="3" id="KW-0119">Carbohydrate metabolism</keyword>
<reference evidence="6" key="1">
    <citation type="journal article" date="2016" name="Nat. Biotechnol.">
        <title>Sequencing wild and cultivated cassava and related species reveals extensive interspecific hybridization and genetic diversity.</title>
        <authorList>
            <person name="Bredeson J.V."/>
            <person name="Lyons J.B."/>
            <person name="Prochnik S.E."/>
            <person name="Wu G.A."/>
            <person name="Ha C.M."/>
            <person name="Edsinger-Gonzales E."/>
            <person name="Grimwood J."/>
            <person name="Schmutz J."/>
            <person name="Rabbi I.Y."/>
            <person name="Egesi C."/>
            <person name="Nauluvula P."/>
            <person name="Lebot V."/>
            <person name="Ndunguru J."/>
            <person name="Mkamilo G."/>
            <person name="Bart R.S."/>
            <person name="Setter T.L."/>
            <person name="Gleadow R.M."/>
            <person name="Kulakow P."/>
            <person name="Ferguson M.E."/>
            <person name="Rounsley S."/>
            <person name="Rokhsar D.S."/>
        </authorList>
    </citation>
    <scope>NUCLEOTIDE SEQUENCE [LARGE SCALE GENOMIC DNA]</scope>
    <source>
        <strain evidence="6">cv. AM560-2</strain>
    </source>
</reference>
<dbReference type="PANTHER" id="PTHR31268">
    <property type="match status" value="1"/>
</dbReference>
<dbReference type="Gramene" id="Manes.01G229800.1.v8.1">
    <property type="protein sequence ID" value="Manes.01G229800.1.v8.1.CDS"/>
    <property type="gene ID" value="Manes.01G229800.v8.1"/>
</dbReference>
<evidence type="ECO:0000256" key="1">
    <source>
        <dbReference type="ARBA" id="ARBA00007240"/>
    </source>
</evidence>
<evidence type="ECO:0000313" key="5">
    <source>
        <dbReference type="EMBL" id="OAY61948.1"/>
    </source>
</evidence>
<dbReference type="OMA" id="MNSLGKF"/>
<dbReference type="SUPFAM" id="SSF51445">
    <property type="entry name" value="(Trans)glycosidases"/>
    <property type="match status" value="1"/>
</dbReference>
<dbReference type="InterPro" id="IPR008811">
    <property type="entry name" value="Glycosyl_hydrolases_36"/>
</dbReference>
<evidence type="ECO:0000256" key="2">
    <source>
        <dbReference type="ARBA" id="ARBA00012708"/>
    </source>
</evidence>
<comment type="caution">
    <text evidence="5">The sequence shown here is derived from an EMBL/GenBank/DDBJ whole genome shotgun (WGS) entry which is preliminary data.</text>
</comment>
<dbReference type="STRING" id="3983.A0A2C9WNF7"/>
<dbReference type="GO" id="GO:0047274">
    <property type="term" value="F:galactinol-sucrose galactosyltransferase activity"/>
    <property type="evidence" value="ECO:0007669"/>
    <property type="project" value="UniProtKB-EC"/>
</dbReference>
<evidence type="ECO:0000313" key="6">
    <source>
        <dbReference type="Proteomes" id="UP000091857"/>
    </source>
</evidence>